<dbReference type="SUPFAM" id="SSF56645">
    <property type="entry name" value="Acyl-CoA dehydrogenase NM domain-like"/>
    <property type="match status" value="1"/>
</dbReference>
<evidence type="ECO:0000256" key="3">
    <source>
        <dbReference type="ARBA" id="ARBA00004275"/>
    </source>
</evidence>
<dbReference type="GO" id="GO:0005777">
    <property type="term" value="C:peroxisome"/>
    <property type="evidence" value="ECO:0007669"/>
    <property type="project" value="UniProtKB-SubCell"/>
</dbReference>
<evidence type="ECO:0000256" key="13">
    <source>
        <dbReference type="PIRSR" id="PIRSR000168-2"/>
    </source>
</evidence>
<reference evidence="19" key="1">
    <citation type="submission" date="2021-01" db="EMBL/GenBank/DDBJ databases">
        <authorList>
            <person name="Corre E."/>
            <person name="Pelletier E."/>
            <person name="Niang G."/>
            <person name="Scheremetjew M."/>
            <person name="Finn R."/>
            <person name="Kale V."/>
            <person name="Holt S."/>
            <person name="Cochrane G."/>
            <person name="Meng A."/>
            <person name="Brown T."/>
            <person name="Cohen L."/>
        </authorList>
    </citation>
    <scope>NUCLEOTIDE SEQUENCE</scope>
    <source>
        <strain evidence="19">NY070348D</strain>
    </source>
</reference>
<evidence type="ECO:0000256" key="5">
    <source>
        <dbReference type="ARBA" id="ARBA00022630"/>
    </source>
</evidence>
<keyword evidence="7" id="KW-0276">Fatty acid metabolism</keyword>
<dbReference type="InterPro" id="IPR002655">
    <property type="entry name" value="Acyl-CoA_oxidase_C"/>
</dbReference>
<comment type="catalytic activity">
    <reaction evidence="1">
        <text>a 2,3-saturated acyl-CoA + O2 = a (2E)-enoyl-CoA + H2O2</text>
        <dbReference type="Rhea" id="RHEA:38959"/>
        <dbReference type="ChEBI" id="CHEBI:15379"/>
        <dbReference type="ChEBI" id="CHEBI:16240"/>
        <dbReference type="ChEBI" id="CHEBI:58856"/>
        <dbReference type="ChEBI" id="CHEBI:65111"/>
        <dbReference type="EC" id="1.3.3.6"/>
    </reaction>
</comment>
<feature type="domain" description="Acyl-CoA oxidase/dehydrogenase middle" evidence="16">
    <location>
        <begin position="138"/>
        <end position="245"/>
    </location>
</feature>
<dbReference type="InterPro" id="IPR029320">
    <property type="entry name" value="Acyl-CoA_ox_N"/>
</dbReference>
<name>A0A7S2RXI3_9STRA</name>
<evidence type="ECO:0000256" key="10">
    <source>
        <dbReference type="ARBA" id="ARBA00023140"/>
    </source>
</evidence>
<accession>A0A7S2RXI3</accession>
<comment type="cofactor">
    <cofactor evidence="2">
        <name>FAD</name>
        <dbReference type="ChEBI" id="CHEBI:57692"/>
    </cofactor>
</comment>
<dbReference type="GO" id="GO:0005504">
    <property type="term" value="F:fatty acid binding"/>
    <property type="evidence" value="ECO:0007669"/>
    <property type="project" value="TreeGrafter"/>
</dbReference>
<evidence type="ECO:0000256" key="1">
    <source>
        <dbReference type="ARBA" id="ARBA00001201"/>
    </source>
</evidence>
<dbReference type="GO" id="GO:0071949">
    <property type="term" value="F:FAD binding"/>
    <property type="evidence" value="ECO:0007669"/>
    <property type="project" value="InterPro"/>
</dbReference>
<dbReference type="PANTHER" id="PTHR10909:SF250">
    <property type="entry name" value="PEROXISOMAL ACYL-COENZYME A OXIDASE 1"/>
    <property type="match status" value="1"/>
</dbReference>
<dbReference type="PANTHER" id="PTHR10909">
    <property type="entry name" value="ELECTRON TRANSPORT OXIDOREDUCTASE"/>
    <property type="match status" value="1"/>
</dbReference>
<feature type="domain" description="Acyl-CoA oxidase C-alpha1" evidence="18">
    <location>
        <begin position="296"/>
        <end position="459"/>
    </location>
</feature>
<comment type="subcellular location">
    <subcellularLocation>
        <location evidence="3">Peroxisome</location>
    </subcellularLocation>
</comment>
<evidence type="ECO:0000259" key="17">
    <source>
        <dbReference type="Pfam" id="PF14749"/>
    </source>
</evidence>
<evidence type="ECO:0000259" key="15">
    <source>
        <dbReference type="Pfam" id="PF01756"/>
    </source>
</evidence>
<evidence type="ECO:0000256" key="2">
    <source>
        <dbReference type="ARBA" id="ARBA00001974"/>
    </source>
</evidence>
<dbReference type="Gene3D" id="1.20.140.10">
    <property type="entry name" value="Butyryl-CoA Dehydrogenase, subunit A, domain 3"/>
    <property type="match status" value="2"/>
</dbReference>
<feature type="region of interest" description="Disordered" evidence="14">
    <location>
        <begin position="261"/>
        <end position="285"/>
    </location>
</feature>
<keyword evidence="5 11" id="KW-0285">Flavoprotein</keyword>
<feature type="active site" description="Proton acceptor" evidence="12">
    <location>
        <position position="444"/>
    </location>
</feature>
<dbReference type="FunFam" id="1.20.140.10:FF:000007">
    <property type="entry name" value="Acyl-coenzyme A oxidase"/>
    <property type="match status" value="1"/>
</dbReference>
<evidence type="ECO:0000256" key="14">
    <source>
        <dbReference type="SAM" id="MobiDB-lite"/>
    </source>
</evidence>
<comment type="similarity">
    <text evidence="4 11">Belongs to the acyl-CoA oxidase family.</text>
</comment>
<dbReference type="SUPFAM" id="SSF47203">
    <property type="entry name" value="Acyl-CoA dehydrogenase C-terminal domain-like"/>
    <property type="match status" value="2"/>
</dbReference>
<feature type="binding site" evidence="13">
    <location>
        <position position="141"/>
    </location>
    <ligand>
        <name>FAD</name>
        <dbReference type="ChEBI" id="CHEBI:57692"/>
    </ligand>
</feature>
<evidence type="ECO:0000256" key="4">
    <source>
        <dbReference type="ARBA" id="ARBA00006288"/>
    </source>
</evidence>
<evidence type="ECO:0000256" key="9">
    <source>
        <dbReference type="ARBA" id="ARBA00023098"/>
    </source>
</evidence>
<evidence type="ECO:0000256" key="7">
    <source>
        <dbReference type="ARBA" id="ARBA00022832"/>
    </source>
</evidence>
<dbReference type="InterPro" id="IPR046373">
    <property type="entry name" value="Acyl-CoA_Oxase/DH_mid-dom_sf"/>
</dbReference>
<dbReference type="InterPro" id="IPR036250">
    <property type="entry name" value="AcylCo_DH-like_C"/>
</dbReference>
<evidence type="ECO:0000259" key="16">
    <source>
        <dbReference type="Pfam" id="PF02770"/>
    </source>
</evidence>
<evidence type="ECO:0000313" key="19">
    <source>
        <dbReference type="EMBL" id="CAD9683435.1"/>
    </source>
</evidence>
<keyword evidence="6 11" id="KW-0274">FAD</keyword>
<evidence type="ECO:0000256" key="11">
    <source>
        <dbReference type="PIRNR" id="PIRNR000168"/>
    </source>
</evidence>
<proteinExistence type="inferred from homology"/>
<feature type="domain" description="Acyl-CoA oxidase C-terminal" evidence="15">
    <location>
        <begin position="511"/>
        <end position="668"/>
    </location>
</feature>
<dbReference type="Pfam" id="PF01756">
    <property type="entry name" value="ACOX"/>
    <property type="match status" value="1"/>
</dbReference>
<evidence type="ECO:0000256" key="12">
    <source>
        <dbReference type="PIRSR" id="PIRSR000168-1"/>
    </source>
</evidence>
<sequence length="706" mass="78405">MDWCGGTEDVLPMERLKSSFDVEVMTHVLDGGVKNTMRRRWITAAHEGVENFVHAEKTREELIAHALKHFMEVHREHFENGYKPKGLDMSMMSDARMTSSALTINFGVFSSTLRSQSSDLQQKWWLEKARKGQIIGSYAQTELGHGSNVRGLQTTAVYDRDTQEFILNTPCLGAIKWWSTGLPCSTHALVFAQTIVDGKNYGLQIFMVQLRGNDLKPLPGIEIGDLGSTLGENDCTIGYCRFDNVHIPRRHMLEKRQHVTSDGNFVKGPPPGSMLPKPGDTEAKPLDKKTAQAMKYVTMMKTRIALASTATGALAKACTIATRYSCVRKQGFVSGSETEENQIVDYSVQLYRLCKWVATCYSFRAATQWMVQRRHEVTLGGGDVNLDDLPETHATGAGLKALTCCMTADGIEDLRRACGGHGFLMSSGIAPLEADFKGPNTTAEGDFVLLSLQTARFLVKSLLLAKRGEPLSGLATCLKPLSDSMFDPVRDGPAYLGISNEPSIDDFLNYKYLVRLFEWRSMVAIARSGDALERAQKTMPYDRAWNACARLLYTTTKSHVRYFIISKFAAVIDQVEDVSCQRALSRLCCMFGVADILEGEQWLGLLSASTSQLAELAGSSLCQEIRPDLVSLTDAFEIPDRVLNSTLGKFDGRVYEALYEQARDSGINVNPDGTRNLVPKFIQELEPYLDKDTLNDANQRIPKSKL</sequence>
<feature type="domain" description="Acyl-coenzyme A oxidase N-terminal" evidence="17">
    <location>
        <begin position="21"/>
        <end position="135"/>
    </location>
</feature>
<dbReference type="Gene3D" id="2.40.110.10">
    <property type="entry name" value="Butyryl-CoA Dehydrogenase, subunit A, domain 2"/>
    <property type="match status" value="1"/>
</dbReference>
<dbReference type="Pfam" id="PF14749">
    <property type="entry name" value="Acyl-CoA_ox_N"/>
    <property type="match status" value="1"/>
</dbReference>
<dbReference type="GO" id="GO:0003997">
    <property type="term" value="F:acyl-CoA oxidase activity"/>
    <property type="evidence" value="ECO:0007669"/>
    <property type="project" value="UniProtKB-EC"/>
</dbReference>
<organism evidence="19">
    <name type="scientific">Mucochytrium quahogii</name>
    <dbReference type="NCBI Taxonomy" id="96639"/>
    <lineage>
        <taxon>Eukaryota</taxon>
        <taxon>Sar</taxon>
        <taxon>Stramenopiles</taxon>
        <taxon>Bigyra</taxon>
        <taxon>Labyrinthulomycetes</taxon>
        <taxon>Thraustochytrida</taxon>
        <taxon>Thraustochytriidae</taxon>
        <taxon>Mucochytrium</taxon>
    </lineage>
</organism>
<dbReference type="PIRSF" id="PIRSF000168">
    <property type="entry name" value="Acyl-CoA_oxidase"/>
    <property type="match status" value="1"/>
</dbReference>
<dbReference type="InterPro" id="IPR055060">
    <property type="entry name" value="ACOX_C_alpha1"/>
</dbReference>
<gene>
    <name evidence="19" type="ORF">QSP1433_LOCUS8078</name>
</gene>
<dbReference type="GO" id="GO:0033540">
    <property type="term" value="P:fatty acid beta-oxidation using acyl-CoA oxidase"/>
    <property type="evidence" value="ECO:0007669"/>
    <property type="project" value="TreeGrafter"/>
</dbReference>
<evidence type="ECO:0000259" key="18">
    <source>
        <dbReference type="Pfam" id="PF22924"/>
    </source>
</evidence>
<dbReference type="EMBL" id="HBHK01012810">
    <property type="protein sequence ID" value="CAD9683435.1"/>
    <property type="molecule type" value="Transcribed_RNA"/>
</dbReference>
<dbReference type="InterPro" id="IPR006091">
    <property type="entry name" value="Acyl-CoA_Oxase/DH_mid-dom"/>
</dbReference>
<dbReference type="GO" id="GO:0055088">
    <property type="term" value="P:lipid homeostasis"/>
    <property type="evidence" value="ECO:0007669"/>
    <property type="project" value="TreeGrafter"/>
</dbReference>
<keyword evidence="8" id="KW-0560">Oxidoreductase</keyword>
<dbReference type="Gene3D" id="1.10.540.10">
    <property type="entry name" value="Acyl-CoA dehydrogenase/oxidase, N-terminal domain"/>
    <property type="match status" value="1"/>
</dbReference>
<dbReference type="InterPro" id="IPR037069">
    <property type="entry name" value="AcylCoA_DH/ox_N_sf"/>
</dbReference>
<dbReference type="FunFam" id="2.40.110.10:FF:000050">
    <property type="entry name" value="Acyl-coenzyme A oxidase"/>
    <property type="match status" value="1"/>
</dbReference>
<evidence type="ECO:0000256" key="6">
    <source>
        <dbReference type="ARBA" id="ARBA00022827"/>
    </source>
</evidence>
<protein>
    <recommendedName>
        <fullName evidence="11">Acyl-coenzyme A oxidase</fullName>
    </recommendedName>
</protein>
<keyword evidence="9" id="KW-0443">Lipid metabolism</keyword>
<dbReference type="InterPro" id="IPR009100">
    <property type="entry name" value="AcylCoA_DH/oxidase_NM_dom_sf"/>
</dbReference>
<dbReference type="InterPro" id="IPR012258">
    <property type="entry name" value="Acyl-CoA_oxidase"/>
</dbReference>
<dbReference type="Pfam" id="PF02770">
    <property type="entry name" value="Acyl-CoA_dh_M"/>
    <property type="match status" value="1"/>
</dbReference>
<evidence type="ECO:0000256" key="8">
    <source>
        <dbReference type="ARBA" id="ARBA00023002"/>
    </source>
</evidence>
<keyword evidence="10" id="KW-0576">Peroxisome</keyword>
<dbReference type="AlphaFoldDB" id="A0A7S2RXI3"/>
<dbReference type="Pfam" id="PF22924">
    <property type="entry name" value="ACOX_C_alpha1"/>
    <property type="match status" value="1"/>
</dbReference>